<dbReference type="RefSeq" id="WP_141961228.1">
    <property type="nucleotide sequence ID" value="NZ_VFOZ01000001.1"/>
</dbReference>
<sequence length="97" mass="9804">MTRILAVTVTALIASWNAADALTPSTVLLAAAALAVAGLVILAARRPAASVAPGVPAGHASLRERAGRTVFIRLRDPDAAGRPRPRAPSALARAAHA</sequence>
<keyword evidence="2" id="KW-0812">Transmembrane</keyword>
<keyword evidence="4" id="KW-1185">Reference proteome</keyword>
<dbReference type="Proteomes" id="UP000316096">
    <property type="component" value="Unassembled WGS sequence"/>
</dbReference>
<evidence type="ECO:0000313" key="4">
    <source>
        <dbReference type="Proteomes" id="UP000316096"/>
    </source>
</evidence>
<dbReference type="EMBL" id="VFOZ01000001">
    <property type="protein sequence ID" value="TQM01390.1"/>
    <property type="molecule type" value="Genomic_DNA"/>
</dbReference>
<feature type="compositionally biased region" description="Low complexity" evidence="1">
    <location>
        <begin position="87"/>
        <end position="97"/>
    </location>
</feature>
<dbReference type="InterPro" id="IPR045635">
    <property type="entry name" value="DUF6412"/>
</dbReference>
<evidence type="ECO:0000256" key="2">
    <source>
        <dbReference type="SAM" id="Phobius"/>
    </source>
</evidence>
<name>A0A543CWB7_9ACTN</name>
<feature type="region of interest" description="Disordered" evidence="1">
    <location>
        <begin position="77"/>
        <end position="97"/>
    </location>
</feature>
<gene>
    <name evidence="3" type="ORF">FB559_7148</name>
</gene>
<evidence type="ECO:0000313" key="3">
    <source>
        <dbReference type="EMBL" id="TQM01390.1"/>
    </source>
</evidence>
<dbReference type="Pfam" id="PF19950">
    <property type="entry name" value="DUF6412"/>
    <property type="match status" value="1"/>
</dbReference>
<dbReference type="AlphaFoldDB" id="A0A543CWB7"/>
<keyword evidence="2" id="KW-0472">Membrane</keyword>
<feature type="transmembrane region" description="Helical" evidence="2">
    <location>
        <begin position="27"/>
        <end position="44"/>
    </location>
</feature>
<comment type="caution">
    <text evidence="3">The sequence shown here is derived from an EMBL/GenBank/DDBJ whole genome shotgun (WGS) entry which is preliminary data.</text>
</comment>
<keyword evidence="2" id="KW-1133">Transmembrane helix</keyword>
<evidence type="ECO:0000256" key="1">
    <source>
        <dbReference type="SAM" id="MobiDB-lite"/>
    </source>
</evidence>
<accession>A0A543CWB7</accession>
<protein>
    <submittedName>
        <fullName evidence="3">Uncharacterized protein</fullName>
    </submittedName>
</protein>
<reference evidence="3 4" key="1">
    <citation type="submission" date="2019-06" db="EMBL/GenBank/DDBJ databases">
        <title>Sequencing the genomes of 1000 actinobacteria strains.</title>
        <authorList>
            <person name="Klenk H.-P."/>
        </authorList>
    </citation>
    <scope>NUCLEOTIDE SEQUENCE [LARGE SCALE GENOMIC DNA]</scope>
    <source>
        <strain evidence="3 4">DSM 102200</strain>
    </source>
</reference>
<organism evidence="3 4">
    <name type="scientific">Actinoallomurus bryophytorum</name>
    <dbReference type="NCBI Taxonomy" id="1490222"/>
    <lineage>
        <taxon>Bacteria</taxon>
        <taxon>Bacillati</taxon>
        <taxon>Actinomycetota</taxon>
        <taxon>Actinomycetes</taxon>
        <taxon>Streptosporangiales</taxon>
        <taxon>Thermomonosporaceae</taxon>
        <taxon>Actinoallomurus</taxon>
    </lineage>
</organism>
<proteinExistence type="predicted"/>